<keyword evidence="12" id="KW-1185">Reference proteome</keyword>
<evidence type="ECO:0000256" key="6">
    <source>
        <dbReference type="ARBA" id="ARBA00023136"/>
    </source>
</evidence>
<evidence type="ECO:0000259" key="10">
    <source>
        <dbReference type="Pfam" id="PF00060"/>
    </source>
</evidence>
<feature type="transmembrane region" description="Helical" evidence="9">
    <location>
        <begin position="375"/>
        <end position="394"/>
    </location>
</feature>
<keyword evidence="8" id="KW-0325">Glycoprotein</keyword>
<organism evidence="11 12">
    <name type="scientific">Atta colombica</name>
    <dbReference type="NCBI Taxonomy" id="520822"/>
    <lineage>
        <taxon>Eukaryota</taxon>
        <taxon>Metazoa</taxon>
        <taxon>Ecdysozoa</taxon>
        <taxon>Arthropoda</taxon>
        <taxon>Hexapoda</taxon>
        <taxon>Insecta</taxon>
        <taxon>Pterygota</taxon>
        <taxon>Neoptera</taxon>
        <taxon>Endopterygota</taxon>
        <taxon>Hymenoptera</taxon>
        <taxon>Apocrita</taxon>
        <taxon>Aculeata</taxon>
        <taxon>Formicoidea</taxon>
        <taxon>Formicidae</taxon>
        <taxon>Myrmicinae</taxon>
        <taxon>Atta</taxon>
    </lineage>
</organism>
<evidence type="ECO:0000313" key="11">
    <source>
        <dbReference type="EMBL" id="KYM81602.1"/>
    </source>
</evidence>
<dbReference type="GO" id="GO:0005886">
    <property type="term" value="C:plasma membrane"/>
    <property type="evidence" value="ECO:0007669"/>
    <property type="project" value="UniProtKB-SubCell"/>
</dbReference>
<feature type="domain" description="Ionotropic glutamate receptor C-terminal" evidence="10">
    <location>
        <begin position="411"/>
        <end position="622"/>
    </location>
</feature>
<dbReference type="GO" id="GO:0015276">
    <property type="term" value="F:ligand-gated monoatomic ion channel activity"/>
    <property type="evidence" value="ECO:0007669"/>
    <property type="project" value="InterPro"/>
</dbReference>
<dbReference type="InterPro" id="IPR001320">
    <property type="entry name" value="Iontro_rcpt_C"/>
</dbReference>
<evidence type="ECO:0000256" key="2">
    <source>
        <dbReference type="ARBA" id="ARBA00008685"/>
    </source>
</evidence>
<feature type="non-terminal residue" evidence="11">
    <location>
        <position position="1"/>
    </location>
</feature>
<proteinExistence type="inferred from homology"/>
<reference evidence="11 12" key="1">
    <citation type="submission" date="2015-09" db="EMBL/GenBank/DDBJ databases">
        <title>Atta colombica WGS genome.</title>
        <authorList>
            <person name="Nygaard S."/>
            <person name="Hu H."/>
            <person name="Boomsma J."/>
            <person name="Zhang G."/>
        </authorList>
    </citation>
    <scope>NUCLEOTIDE SEQUENCE [LARGE SCALE GENOMIC DNA]</scope>
    <source>
        <strain evidence="11">Treedump-2</strain>
        <tissue evidence="11">Whole body</tissue>
    </source>
</reference>
<name>A0A195BBK0_9HYME</name>
<keyword evidence="4 9" id="KW-0812">Transmembrane</keyword>
<evidence type="ECO:0000256" key="7">
    <source>
        <dbReference type="ARBA" id="ARBA00023170"/>
    </source>
</evidence>
<dbReference type="AlphaFoldDB" id="A0A195BBK0"/>
<evidence type="ECO:0000256" key="9">
    <source>
        <dbReference type="SAM" id="Phobius"/>
    </source>
</evidence>
<comment type="subcellular location">
    <subcellularLocation>
        <location evidence="1">Cell membrane</location>
        <topology evidence="1">Multi-pass membrane protein</topology>
    </subcellularLocation>
</comment>
<dbReference type="Pfam" id="PF00060">
    <property type="entry name" value="Lig_chan"/>
    <property type="match status" value="1"/>
</dbReference>
<evidence type="ECO:0000256" key="1">
    <source>
        <dbReference type="ARBA" id="ARBA00004651"/>
    </source>
</evidence>
<keyword evidence="7" id="KW-0675">Receptor</keyword>
<accession>A0A195BBK0</accession>
<dbReference type="PANTHER" id="PTHR42643:SF39">
    <property type="entry name" value="IONOTROPIC RECEPTOR 56A-RELATED"/>
    <property type="match status" value="1"/>
</dbReference>
<dbReference type="EMBL" id="KQ976532">
    <property type="protein sequence ID" value="KYM81602.1"/>
    <property type="molecule type" value="Genomic_DNA"/>
</dbReference>
<comment type="similarity">
    <text evidence="2">Belongs to the glutamate-gated ion channel (TC 1.A.10.1) family.</text>
</comment>
<keyword evidence="3" id="KW-1003">Cell membrane</keyword>
<keyword evidence="6 9" id="KW-0472">Membrane</keyword>
<dbReference type="STRING" id="520822.A0A195BBK0"/>
<sequence length="643" mass="72851">PARDDIPLLNVGLLAGIFSTSPYVMKGIRGVVSSGCEFLKKAIYWIRSLVVSIDSILTDQSIISKNFTERQNQCNKALNYLIPCTVTFIEEYFEYSEQISFLLPDVLQDVSDVAELLMNELHVTSVIYTLNVSLNDMEIYDTLTNVVILLENGISFETNNSSFVNHCEYNCDFIVVLTNLFADEESFLIEAGTLVQQMSLRSIFKLQILASVGDSVLRASSLSIRTNDSYALAEPALSGRCEQKAYVAIRWQNFINKTESLFSANILNVAMFDNFPFASLKNDTNHLRFGGVEGSMVEEIANNLNIKLNRELIESAHGIPLNTEIYLRLHNATNDLMFGGILWNSSRKMTYTTCYGMVQISWMIPIETNVSLRGLIAPFSMNIWCAIFCVLIIGGLVKLFFIREITFLDIIALIFNVAVSQPKRVSSRIQFISWALFGFFLTQLYLGSLADYLISTSDMQIETTEELAKSGFMIGGTQQFANLLQTSDNDDRQDNFKQIIKNFCLLNHHEYINQFVEIAEGRNDTLALLVMLNLTNYHRNIGYGHITKDTLGSYPLAFVTRQGFPYLKEFNFRIQILVQVGLVEYWSNMATLRQSYSNKEKENNSKLELDDIAPAFFLLIMGYLGGFCLLIIEVIFYPSKLLS</sequence>
<keyword evidence="5 9" id="KW-1133">Transmembrane helix</keyword>
<dbReference type="InterPro" id="IPR052192">
    <property type="entry name" value="Insect_Ionotropic_Sensory_Rcpt"/>
</dbReference>
<dbReference type="Proteomes" id="UP000078540">
    <property type="component" value="Unassembled WGS sequence"/>
</dbReference>
<evidence type="ECO:0000256" key="5">
    <source>
        <dbReference type="ARBA" id="ARBA00022989"/>
    </source>
</evidence>
<feature type="transmembrane region" description="Helical" evidence="9">
    <location>
        <begin position="431"/>
        <end position="454"/>
    </location>
</feature>
<evidence type="ECO:0000256" key="8">
    <source>
        <dbReference type="ARBA" id="ARBA00023180"/>
    </source>
</evidence>
<feature type="transmembrane region" description="Helical" evidence="9">
    <location>
        <begin position="400"/>
        <end position="419"/>
    </location>
</feature>
<dbReference type="GO" id="GO:0050906">
    <property type="term" value="P:detection of stimulus involved in sensory perception"/>
    <property type="evidence" value="ECO:0007669"/>
    <property type="project" value="UniProtKB-ARBA"/>
</dbReference>
<evidence type="ECO:0000313" key="12">
    <source>
        <dbReference type="Proteomes" id="UP000078540"/>
    </source>
</evidence>
<feature type="transmembrane region" description="Helical" evidence="9">
    <location>
        <begin position="615"/>
        <end position="637"/>
    </location>
</feature>
<gene>
    <name evidence="11" type="ORF">ALC53_07989</name>
</gene>
<evidence type="ECO:0000256" key="3">
    <source>
        <dbReference type="ARBA" id="ARBA00022475"/>
    </source>
</evidence>
<dbReference type="Gene3D" id="1.10.287.70">
    <property type="match status" value="1"/>
</dbReference>
<dbReference type="PANTHER" id="PTHR42643">
    <property type="entry name" value="IONOTROPIC RECEPTOR 20A-RELATED"/>
    <property type="match status" value="1"/>
</dbReference>
<dbReference type="SUPFAM" id="SSF53850">
    <property type="entry name" value="Periplasmic binding protein-like II"/>
    <property type="match status" value="1"/>
</dbReference>
<protein>
    <recommendedName>
        <fullName evidence="10">Ionotropic glutamate receptor C-terminal domain-containing protein</fullName>
    </recommendedName>
</protein>
<evidence type="ECO:0000256" key="4">
    <source>
        <dbReference type="ARBA" id="ARBA00022692"/>
    </source>
</evidence>